<dbReference type="EMBL" id="CAJNIZ010036424">
    <property type="protein sequence ID" value="CAE7565340.1"/>
    <property type="molecule type" value="Genomic_DNA"/>
</dbReference>
<keyword evidence="2 3" id="KW-0040">ANK repeat</keyword>
<dbReference type="OrthoDB" id="539213at2759"/>
<dbReference type="PROSITE" id="PS50297">
    <property type="entry name" value="ANK_REP_REGION"/>
    <property type="match status" value="2"/>
</dbReference>
<feature type="repeat" description="ANK" evidence="3">
    <location>
        <begin position="118"/>
        <end position="150"/>
    </location>
</feature>
<proteinExistence type="predicted"/>
<dbReference type="InterPro" id="IPR002110">
    <property type="entry name" value="Ankyrin_rpt"/>
</dbReference>
<dbReference type="PROSITE" id="PS50088">
    <property type="entry name" value="ANK_REPEAT"/>
    <property type="match status" value="4"/>
</dbReference>
<sequence length="308" mass="32097">MEGLVPAPKSEDAGIFQKLFGLIDSGDQAAVLESLDQQFGGDPNVADEAGTTPLLVAAKEGKVEIVQALMEKKADLMMADVDGDNPLMVAIAQGHMEIVNNFMAADDRGMDLDASNKIGQTPLIKAAKKANIECVKMLLAAKCNPNGKTKDGKTALIQAVEINSLESATELLKAGADISLADDLGFTALFPAAFRCNVPMLELLLSSKANAAAKAKPGTALMMAVEAPSFKPDAVKLLVEHGCPLDEVSADGDTALMKAVEENNTDGVAALLAARADSTKKNQEGKTALDLAKERGLKALEELLAGAP</sequence>
<organism evidence="4 5">
    <name type="scientific">Symbiodinium pilosum</name>
    <name type="common">Dinoflagellate</name>
    <dbReference type="NCBI Taxonomy" id="2952"/>
    <lineage>
        <taxon>Eukaryota</taxon>
        <taxon>Sar</taxon>
        <taxon>Alveolata</taxon>
        <taxon>Dinophyceae</taxon>
        <taxon>Suessiales</taxon>
        <taxon>Symbiodiniaceae</taxon>
        <taxon>Symbiodinium</taxon>
    </lineage>
</organism>
<keyword evidence="1" id="KW-0677">Repeat</keyword>
<dbReference type="Gene3D" id="1.25.40.20">
    <property type="entry name" value="Ankyrin repeat-containing domain"/>
    <property type="match status" value="2"/>
</dbReference>
<dbReference type="PANTHER" id="PTHR24173:SF74">
    <property type="entry name" value="ANKYRIN REPEAT DOMAIN-CONTAINING PROTEIN 16"/>
    <property type="match status" value="1"/>
</dbReference>
<evidence type="ECO:0000313" key="4">
    <source>
        <dbReference type="EMBL" id="CAE7565340.1"/>
    </source>
</evidence>
<feature type="repeat" description="ANK" evidence="3">
    <location>
        <begin position="251"/>
        <end position="283"/>
    </location>
</feature>
<dbReference type="SMART" id="SM00248">
    <property type="entry name" value="ANK"/>
    <property type="match status" value="7"/>
</dbReference>
<accession>A0A812UC87</accession>
<feature type="repeat" description="ANK" evidence="3">
    <location>
        <begin position="49"/>
        <end position="81"/>
    </location>
</feature>
<evidence type="ECO:0000256" key="2">
    <source>
        <dbReference type="ARBA" id="ARBA00023043"/>
    </source>
</evidence>
<reference evidence="4" key="1">
    <citation type="submission" date="2021-02" db="EMBL/GenBank/DDBJ databases">
        <authorList>
            <person name="Dougan E. K."/>
            <person name="Rhodes N."/>
            <person name="Thang M."/>
            <person name="Chan C."/>
        </authorList>
    </citation>
    <scope>NUCLEOTIDE SEQUENCE</scope>
</reference>
<protein>
    <submittedName>
        <fullName evidence="4">ANKRD50 protein</fullName>
    </submittedName>
</protein>
<dbReference type="AlphaFoldDB" id="A0A812UC87"/>
<name>A0A812UC87_SYMPI</name>
<evidence type="ECO:0000256" key="1">
    <source>
        <dbReference type="ARBA" id="ARBA00022737"/>
    </source>
</evidence>
<dbReference type="SUPFAM" id="SSF48403">
    <property type="entry name" value="Ankyrin repeat"/>
    <property type="match status" value="1"/>
</dbReference>
<evidence type="ECO:0000313" key="5">
    <source>
        <dbReference type="Proteomes" id="UP000649617"/>
    </source>
</evidence>
<gene>
    <name evidence="4" type="primary">ANKRD50</name>
    <name evidence="4" type="ORF">SPIL2461_LOCUS15161</name>
</gene>
<feature type="repeat" description="ANK" evidence="3">
    <location>
        <begin position="151"/>
        <end position="183"/>
    </location>
</feature>
<dbReference type="PANTHER" id="PTHR24173">
    <property type="entry name" value="ANKYRIN REPEAT CONTAINING"/>
    <property type="match status" value="1"/>
</dbReference>
<dbReference type="Proteomes" id="UP000649617">
    <property type="component" value="Unassembled WGS sequence"/>
</dbReference>
<evidence type="ECO:0000256" key="3">
    <source>
        <dbReference type="PROSITE-ProRule" id="PRU00023"/>
    </source>
</evidence>
<keyword evidence="5" id="KW-1185">Reference proteome</keyword>
<comment type="caution">
    <text evidence="4">The sequence shown here is derived from an EMBL/GenBank/DDBJ whole genome shotgun (WGS) entry which is preliminary data.</text>
</comment>
<dbReference type="Pfam" id="PF12796">
    <property type="entry name" value="Ank_2"/>
    <property type="match status" value="3"/>
</dbReference>
<dbReference type="InterPro" id="IPR036770">
    <property type="entry name" value="Ankyrin_rpt-contain_sf"/>
</dbReference>